<evidence type="ECO:0000313" key="4">
    <source>
        <dbReference type="Proteomes" id="UP000253383"/>
    </source>
</evidence>
<keyword evidence="4" id="KW-1185">Reference proteome</keyword>
<dbReference type="SUPFAM" id="SSF52833">
    <property type="entry name" value="Thioredoxin-like"/>
    <property type="match status" value="1"/>
</dbReference>
<accession>A0A368JHA5</accession>
<comment type="caution">
    <text evidence="3">The sequence shown here is derived from an EMBL/GenBank/DDBJ whole genome shotgun (WGS) entry which is preliminary data.</text>
</comment>
<dbReference type="Proteomes" id="UP000253383">
    <property type="component" value="Unassembled WGS sequence"/>
</dbReference>
<keyword evidence="1" id="KW-0732">Signal</keyword>
<feature type="domain" description="Thioredoxin" evidence="2">
    <location>
        <begin position="27"/>
        <end position="184"/>
    </location>
</feature>
<dbReference type="AlphaFoldDB" id="A0A368JHA5"/>
<proteinExistence type="predicted"/>
<feature type="chain" id="PRO_5016826098" evidence="1">
    <location>
        <begin position="27"/>
        <end position="205"/>
    </location>
</feature>
<dbReference type="InterPro" id="IPR013766">
    <property type="entry name" value="Thioredoxin_domain"/>
</dbReference>
<dbReference type="OrthoDB" id="9809746at2"/>
<dbReference type="GO" id="GO:0016209">
    <property type="term" value="F:antioxidant activity"/>
    <property type="evidence" value="ECO:0007669"/>
    <property type="project" value="InterPro"/>
</dbReference>
<evidence type="ECO:0000259" key="2">
    <source>
        <dbReference type="PROSITE" id="PS51352"/>
    </source>
</evidence>
<dbReference type="EMBL" id="QOWE01000022">
    <property type="protein sequence ID" value="RCR67050.1"/>
    <property type="molecule type" value="Genomic_DNA"/>
</dbReference>
<evidence type="ECO:0000313" key="3">
    <source>
        <dbReference type="EMBL" id="RCR67050.1"/>
    </source>
</evidence>
<dbReference type="InterPro" id="IPR000866">
    <property type="entry name" value="AhpC/TSA"/>
</dbReference>
<dbReference type="PANTHER" id="PTHR43640:SF1">
    <property type="entry name" value="THIOREDOXIN-DEPENDENT PEROXIREDOXIN"/>
    <property type="match status" value="1"/>
</dbReference>
<dbReference type="CDD" id="cd02969">
    <property type="entry name" value="PRX_like1"/>
    <property type="match status" value="1"/>
</dbReference>
<sequence>MRKPFFLSVIGLILLTLSGFVTPPQGYQVGDKAMLFKLKNVDGKMVALGDASATKGYIVVFTCNTCPVAQAYENRMMALNHQYAAKGYPVIAINANDGTLSPGDSFDEMKKRSASKGYAFPYLLDETQEVAKTYGARSTPTVYVVKRTGSDFIVSYIGAIDNNRDNPSEAGEKYVQKAVDALLAGKPVETPTVKAIGCGIRWKQA</sequence>
<evidence type="ECO:0000256" key="1">
    <source>
        <dbReference type="SAM" id="SignalP"/>
    </source>
</evidence>
<gene>
    <name evidence="3" type="ORF">DUE52_23625</name>
</gene>
<dbReference type="PROSITE" id="PS51352">
    <property type="entry name" value="THIOREDOXIN_2"/>
    <property type="match status" value="1"/>
</dbReference>
<dbReference type="Gene3D" id="3.40.30.10">
    <property type="entry name" value="Glutaredoxin"/>
    <property type="match status" value="1"/>
</dbReference>
<protein>
    <submittedName>
        <fullName evidence="3">Thioredoxin family protein</fullName>
    </submittedName>
</protein>
<reference evidence="3 4" key="1">
    <citation type="submission" date="2018-07" db="EMBL/GenBank/DDBJ databases">
        <title>Genome analysis of Larkinella rosea.</title>
        <authorList>
            <person name="Zhou Z."/>
            <person name="Wang G."/>
        </authorList>
    </citation>
    <scope>NUCLEOTIDE SEQUENCE [LARGE SCALE GENOMIC DNA]</scope>
    <source>
        <strain evidence="4">zzj9</strain>
    </source>
</reference>
<dbReference type="GO" id="GO:0016491">
    <property type="term" value="F:oxidoreductase activity"/>
    <property type="evidence" value="ECO:0007669"/>
    <property type="project" value="InterPro"/>
</dbReference>
<dbReference type="RefSeq" id="WP_114408537.1">
    <property type="nucleotide sequence ID" value="NZ_QOWE01000022.1"/>
</dbReference>
<name>A0A368JHA5_9BACT</name>
<dbReference type="InterPro" id="IPR036249">
    <property type="entry name" value="Thioredoxin-like_sf"/>
</dbReference>
<dbReference type="InterPro" id="IPR047262">
    <property type="entry name" value="PRX-like1"/>
</dbReference>
<organism evidence="3 4">
    <name type="scientific">Larkinella punicea</name>
    <dbReference type="NCBI Taxonomy" id="2315727"/>
    <lineage>
        <taxon>Bacteria</taxon>
        <taxon>Pseudomonadati</taxon>
        <taxon>Bacteroidota</taxon>
        <taxon>Cytophagia</taxon>
        <taxon>Cytophagales</taxon>
        <taxon>Spirosomataceae</taxon>
        <taxon>Larkinella</taxon>
    </lineage>
</organism>
<dbReference type="Pfam" id="PF00578">
    <property type="entry name" value="AhpC-TSA"/>
    <property type="match status" value="1"/>
</dbReference>
<dbReference type="PANTHER" id="PTHR43640">
    <property type="entry name" value="OS07G0260300 PROTEIN"/>
    <property type="match status" value="1"/>
</dbReference>
<feature type="signal peptide" evidence="1">
    <location>
        <begin position="1"/>
        <end position="26"/>
    </location>
</feature>